<dbReference type="InterPro" id="IPR000967">
    <property type="entry name" value="Znf_NFX1"/>
</dbReference>
<dbReference type="EMBL" id="GL732529">
    <property type="protein sequence ID" value="EFX86828.1"/>
    <property type="molecule type" value="Genomic_DNA"/>
</dbReference>
<evidence type="ECO:0000256" key="4">
    <source>
        <dbReference type="ARBA" id="ARBA00022833"/>
    </source>
</evidence>
<dbReference type="PANTHER" id="PTHR10887">
    <property type="entry name" value="DNA2/NAM7 HELICASE FAMILY"/>
    <property type="match status" value="1"/>
</dbReference>
<dbReference type="Pfam" id="PF13086">
    <property type="entry name" value="AAA_11"/>
    <property type="match status" value="1"/>
</dbReference>
<dbReference type="STRING" id="6669.E9G1F4"/>
<dbReference type="InterPro" id="IPR057373">
    <property type="entry name" value="ZNFX1"/>
</dbReference>
<feature type="domain" description="NF-X1-type" evidence="5">
    <location>
        <begin position="1583"/>
        <end position="1600"/>
    </location>
</feature>
<evidence type="ECO:0000256" key="2">
    <source>
        <dbReference type="ARBA" id="ARBA00022737"/>
    </source>
</evidence>
<dbReference type="SUPFAM" id="SSF52540">
    <property type="entry name" value="P-loop containing nucleoside triphosphate hydrolases"/>
    <property type="match status" value="1"/>
</dbReference>
<feature type="domain" description="NF-X1-type" evidence="5">
    <location>
        <begin position="1635"/>
        <end position="1654"/>
    </location>
</feature>
<dbReference type="InterPro" id="IPR041679">
    <property type="entry name" value="DNA2/NAM7-like_C"/>
</dbReference>
<keyword evidence="7" id="KW-1185">Reference proteome</keyword>
<dbReference type="InterPro" id="IPR047187">
    <property type="entry name" value="SF1_C_Upf1"/>
</dbReference>
<keyword evidence="1" id="KW-0479">Metal-binding</keyword>
<keyword evidence="2" id="KW-0677">Repeat</keyword>
<dbReference type="Pfam" id="PF25396">
    <property type="entry name" value="ZNFX1"/>
    <property type="match status" value="1"/>
</dbReference>
<dbReference type="PhylomeDB" id="E9G1F4"/>
<accession>E9G1F4</accession>
<dbReference type="InterPro" id="IPR027417">
    <property type="entry name" value="P-loop_NTPase"/>
</dbReference>
<evidence type="ECO:0000313" key="6">
    <source>
        <dbReference type="EMBL" id="EFX86828.1"/>
    </source>
</evidence>
<dbReference type="GO" id="GO:0031048">
    <property type="term" value="P:regulatory ncRNA-mediated heterochromatin formation"/>
    <property type="evidence" value="ECO:0000318"/>
    <property type="project" value="GO_Central"/>
</dbReference>
<dbReference type="HOGENOM" id="CLU_001066_0_1_1"/>
<feature type="domain" description="NF-X1-type" evidence="5">
    <location>
        <begin position="1360"/>
        <end position="1381"/>
    </location>
</feature>
<dbReference type="GO" id="GO:0031380">
    <property type="term" value="C:nuclear RNA-directed RNA polymerase complex"/>
    <property type="evidence" value="ECO:0000318"/>
    <property type="project" value="GO_Central"/>
</dbReference>
<feature type="domain" description="NF-X1-type" evidence="5">
    <location>
        <begin position="1553"/>
        <end position="1575"/>
    </location>
</feature>
<dbReference type="Gene3D" id="3.40.50.300">
    <property type="entry name" value="P-loop containing nucleotide triphosphate hydrolases"/>
    <property type="match status" value="3"/>
</dbReference>
<organism evidence="6 7">
    <name type="scientific">Daphnia pulex</name>
    <name type="common">Water flea</name>
    <dbReference type="NCBI Taxonomy" id="6669"/>
    <lineage>
        <taxon>Eukaryota</taxon>
        <taxon>Metazoa</taxon>
        <taxon>Ecdysozoa</taxon>
        <taxon>Arthropoda</taxon>
        <taxon>Crustacea</taxon>
        <taxon>Branchiopoda</taxon>
        <taxon>Diplostraca</taxon>
        <taxon>Cladocera</taxon>
        <taxon>Anomopoda</taxon>
        <taxon>Daphniidae</taxon>
        <taxon>Daphnia</taxon>
    </lineage>
</organism>
<dbReference type="GO" id="GO:0003723">
    <property type="term" value="F:RNA binding"/>
    <property type="evidence" value="ECO:0000318"/>
    <property type="project" value="GO_Central"/>
</dbReference>
<dbReference type="FunCoup" id="E9G1F4">
    <property type="interactions" value="10"/>
</dbReference>
<evidence type="ECO:0000256" key="3">
    <source>
        <dbReference type="ARBA" id="ARBA00022771"/>
    </source>
</evidence>
<dbReference type="InParanoid" id="E9G1F4"/>
<dbReference type="SMART" id="SM00438">
    <property type="entry name" value="ZnF_NFX"/>
    <property type="match status" value="6"/>
</dbReference>
<name>E9G1F4_DAPPU</name>
<evidence type="ECO:0000256" key="1">
    <source>
        <dbReference type="ARBA" id="ARBA00022723"/>
    </source>
</evidence>
<dbReference type="Proteomes" id="UP000000305">
    <property type="component" value="Unassembled WGS sequence"/>
</dbReference>
<dbReference type="InterPro" id="IPR045055">
    <property type="entry name" value="DNA2/NAM7-like"/>
</dbReference>
<dbReference type="GO" id="GO:0008270">
    <property type="term" value="F:zinc ion binding"/>
    <property type="evidence" value="ECO:0007669"/>
    <property type="project" value="UniProtKB-KW"/>
</dbReference>
<protein>
    <recommendedName>
        <fullName evidence="5">NF-X1-type domain-containing protein</fullName>
    </recommendedName>
</protein>
<reference evidence="6 7" key="1">
    <citation type="journal article" date="2011" name="Science">
        <title>The ecoresponsive genome of Daphnia pulex.</title>
        <authorList>
            <person name="Colbourne J.K."/>
            <person name="Pfrender M.E."/>
            <person name="Gilbert D."/>
            <person name="Thomas W.K."/>
            <person name="Tucker A."/>
            <person name="Oakley T.H."/>
            <person name="Tokishita S."/>
            <person name="Aerts A."/>
            <person name="Arnold G.J."/>
            <person name="Basu M.K."/>
            <person name="Bauer D.J."/>
            <person name="Caceres C.E."/>
            <person name="Carmel L."/>
            <person name="Casola C."/>
            <person name="Choi J.H."/>
            <person name="Detter J.C."/>
            <person name="Dong Q."/>
            <person name="Dusheyko S."/>
            <person name="Eads B.D."/>
            <person name="Frohlich T."/>
            <person name="Geiler-Samerotte K.A."/>
            <person name="Gerlach D."/>
            <person name="Hatcher P."/>
            <person name="Jogdeo S."/>
            <person name="Krijgsveld J."/>
            <person name="Kriventseva E.V."/>
            <person name="Kultz D."/>
            <person name="Laforsch C."/>
            <person name="Lindquist E."/>
            <person name="Lopez J."/>
            <person name="Manak J.R."/>
            <person name="Muller J."/>
            <person name="Pangilinan J."/>
            <person name="Patwardhan R.P."/>
            <person name="Pitluck S."/>
            <person name="Pritham E.J."/>
            <person name="Rechtsteiner A."/>
            <person name="Rho M."/>
            <person name="Rogozin I.B."/>
            <person name="Sakarya O."/>
            <person name="Salamov A."/>
            <person name="Schaack S."/>
            <person name="Shapiro H."/>
            <person name="Shiga Y."/>
            <person name="Skalitzky C."/>
            <person name="Smith Z."/>
            <person name="Souvorov A."/>
            <person name="Sung W."/>
            <person name="Tang Z."/>
            <person name="Tsuchiya D."/>
            <person name="Tu H."/>
            <person name="Vos H."/>
            <person name="Wang M."/>
            <person name="Wolf Y.I."/>
            <person name="Yamagata H."/>
            <person name="Yamada T."/>
            <person name="Ye Y."/>
            <person name="Shaw J.R."/>
            <person name="Andrews J."/>
            <person name="Crease T.J."/>
            <person name="Tang H."/>
            <person name="Lucas S.M."/>
            <person name="Robertson H.M."/>
            <person name="Bork P."/>
            <person name="Koonin E.V."/>
            <person name="Zdobnov E.M."/>
            <person name="Grigoriev I.V."/>
            <person name="Lynch M."/>
            <person name="Boore J.L."/>
        </authorList>
    </citation>
    <scope>NUCLEOTIDE SEQUENCE [LARGE SCALE GENOMIC DNA]</scope>
</reference>
<keyword evidence="4" id="KW-0862">Zinc</keyword>
<dbReference type="FunFam" id="3.40.50.300:FF:000742">
    <property type="entry name" value="NFX1-type zinc finger-containing protein 1"/>
    <property type="match status" value="1"/>
</dbReference>
<keyword evidence="3" id="KW-0863">Zinc-finger</keyword>
<dbReference type="KEGG" id="dpx:DAPPUDRAFT_236160"/>
<evidence type="ECO:0000313" key="7">
    <source>
        <dbReference type="Proteomes" id="UP000000305"/>
    </source>
</evidence>
<dbReference type="InterPro" id="IPR041677">
    <property type="entry name" value="DNA2/NAM7_AAA_11"/>
</dbReference>
<evidence type="ECO:0000259" key="5">
    <source>
        <dbReference type="SMART" id="SM00438"/>
    </source>
</evidence>
<dbReference type="CDD" id="cd18808">
    <property type="entry name" value="SF1_C_Upf1"/>
    <property type="match status" value="1"/>
</dbReference>
<dbReference type="GO" id="GO:0004386">
    <property type="term" value="F:helicase activity"/>
    <property type="evidence" value="ECO:0007669"/>
    <property type="project" value="InterPro"/>
</dbReference>
<proteinExistence type="predicted"/>
<dbReference type="Pfam" id="PF13087">
    <property type="entry name" value="AAA_12"/>
    <property type="match status" value="1"/>
</dbReference>
<feature type="domain" description="NF-X1-type" evidence="5">
    <location>
        <begin position="1658"/>
        <end position="1676"/>
    </location>
</feature>
<dbReference type="PANTHER" id="PTHR10887:SF341">
    <property type="entry name" value="NFX1-TYPE ZINC FINGER-CONTAINING PROTEIN 1"/>
    <property type="match status" value="1"/>
</dbReference>
<dbReference type="eggNOG" id="KOG1807">
    <property type="taxonomic scope" value="Eukaryota"/>
</dbReference>
<feature type="domain" description="NF-X1-type" evidence="5">
    <location>
        <begin position="989"/>
        <end position="1009"/>
    </location>
</feature>
<gene>
    <name evidence="6" type="ORF">DAPPUDRAFT_236160</name>
</gene>
<sequence length="2002" mass="229675">MSELLIDPPPDDVTKWNIVPSQREILRSDEVFLRPNFVGRSYPDLETYVDVQFRLLAEDFVQPLRHGVAKLLSGKFQPRDVQELRIYENATFKRGGLVQDRRRVVPERESSWRIYTVNFKQLPRVNWITSRRLIHGSLVCLWDPTSNDLIVASVAHSHPQVLARGQVMLAIESLDEPDHFLKKTYIMLEAVIFFEPYRAVLQVLQKFTKDTFPLLDYILGTQTDPTPPSYLSELFTYVLPNSEGSSLGIENLTDFSAWPSANKLGLDKRQHEALYTALTSRVALIQGPPGTGKTFLALRILQTLLANKSFWQGTNYGEQSAKSQISTRGIISRRQNWHVKNKIFWENYLGDWRDDRAPVVVICFTNHALDQFLEGVLRSTNKIIRIGSQSKSPILENFSLLKVKSKLRVNMEMQIGFIQQNIRKTYSEIFQIADLKRRGVISAEICDVFEKAERYWVKRKRKENVLEWWLGWNNHRQLLKVFRETRMENRNQMCEVFAVITADKSDSADDQHLEDNCEESDLTAIDLVEDIFIDDEDFQEELRVAQEKTKLKTTPDEGSEKKDPKLYFDKTAVTLEEGTLIDFANNQLHRMEFVRDLLSAIPNDAGLEKSFHVGQITTMPLRQRWMLFGKWKRVYREMIEQDLRKSKEEYESQIKLFNQLKGKALAALCRTADVVGMTTTGAAKNRLLLESLKAKIVEEAAEVLETHIVCSLTPDCQQLIMIGDHQQLRPSVNVYDLAKKYQLDVSLFERLILGGLKAVRLGVQHRMRPEVVRLIVPAIYEELENHSTVYDHPHVPGMQHDVFFYHHNYPEQEDGSSFYNRHEVDMSLRLAIYLIREQKISPQKITILATYTAQLHQFLNSRKSYELLADVRITVVDNFQGEENDVIILSLVRNNSRNSVGFLRTANRVCVALSRARNGLYILGNIRMLATASPVWADMEKVLKEHDQIGEEIPLRCDRHNDIVRKVKRSSDFPIGSFCRELCGAELQCGHLCKFICHPDELHTSSCPEIITKLLACGHSYSGPCSRNSENVSCPEFVIVTKEPCMHVFKIPCSKLQKGEFPGCPFPEMKKLPCGHIQQLPCSTPLDASLCDTQVEFEMSCLHLKTIRCGLPADDRQKLADYCTELVRKKLLCGHPKWMKCNEDPTELDCGVDAERLLDCGHLFQYACHGKSMDAFILSCERIVDQQMPCGHTQKITCSKPLTRCLQEIVRVLECGHSVKSACWNTTPTCTAIAEKTLACGHQQSVQCNIDSVVCIELAKVLHPVCSHLQFVPCLMTKDETYLRNLKCKTETLKMLNCGHEVLFPCSQDIDENVVCTSSISFTLPCNHMVNIPCISSDSTKREMQKKEKCKAKCGAPLDCGHGCLLRCHDQAIAHEMPCSRQPFEVVCRVPVSVQRACRHAWMTECVNRSSKDVPVCRELMKKTLPCNHSAMVECSASTDEIFCNEKCEHVLDCQHSVPTKCGVSLNKRRLLTCRVMVEKKVPKCGHKVTIECGKQVSKYDCQQEVELEHIRLSCGHSLRAECRLRYADKTAIMEATMKAAKCIGRCGAKLGCGHQCAARCHECQANGLHSVCTQRCNRALICGHMCEAKCTKVCPPCKKPCGYQCSHQKCSASCGDECSMCMKTCGWKCQHAKCSHPCYEFCNREPCDERCHKTLPCGHRCDSVCGENCPPKCLSCSGNKIPNFNQRSRYIYLECDHWIKLKEMDQWVNRKDESEEPIRQIRFPSCPQCRKAIRQCFRYGDQIKAFYLDLIGIKWVFVKDETIRIVEKIKQALNKWKPQIAETEDDDRIKSTFFRLECRSKCNTLGNDQRWDLIYRIQLLYVMSCILNDSKKKYAMKKNGKKEEFTLNESSVEHILCEISSAFVYMEKNSNSGYGYYFDLFVALKRMDLYRQYYAVNSLSERLPKSSRVNQKQLEKVAHLLNNNQRLTDAEENFLVNWFEEKSTFYGINLTSLFNRANVQLVHRLDMSNETWYKCTRSFCEAVFSKTCDKKCPECLNELEA</sequence>
<dbReference type="OrthoDB" id="2423195at2759"/>